<evidence type="ECO:0000313" key="2">
    <source>
        <dbReference type="EMBL" id="TEB35811.1"/>
    </source>
</evidence>
<protein>
    <recommendedName>
        <fullName evidence="4">DUF4050 domain-containing protein</fullName>
    </recommendedName>
</protein>
<reference evidence="2 3" key="1">
    <citation type="journal article" date="2019" name="Nat. Ecol. Evol.">
        <title>Megaphylogeny resolves global patterns of mushroom evolution.</title>
        <authorList>
            <person name="Varga T."/>
            <person name="Krizsan K."/>
            <person name="Foldi C."/>
            <person name="Dima B."/>
            <person name="Sanchez-Garcia M."/>
            <person name="Sanchez-Ramirez S."/>
            <person name="Szollosi G.J."/>
            <person name="Szarkandi J.G."/>
            <person name="Papp V."/>
            <person name="Albert L."/>
            <person name="Andreopoulos W."/>
            <person name="Angelini C."/>
            <person name="Antonin V."/>
            <person name="Barry K.W."/>
            <person name="Bougher N.L."/>
            <person name="Buchanan P."/>
            <person name="Buyck B."/>
            <person name="Bense V."/>
            <person name="Catcheside P."/>
            <person name="Chovatia M."/>
            <person name="Cooper J."/>
            <person name="Damon W."/>
            <person name="Desjardin D."/>
            <person name="Finy P."/>
            <person name="Geml J."/>
            <person name="Haridas S."/>
            <person name="Hughes K."/>
            <person name="Justo A."/>
            <person name="Karasinski D."/>
            <person name="Kautmanova I."/>
            <person name="Kiss B."/>
            <person name="Kocsube S."/>
            <person name="Kotiranta H."/>
            <person name="LaButti K.M."/>
            <person name="Lechner B.E."/>
            <person name="Liimatainen K."/>
            <person name="Lipzen A."/>
            <person name="Lukacs Z."/>
            <person name="Mihaltcheva S."/>
            <person name="Morgado L.N."/>
            <person name="Niskanen T."/>
            <person name="Noordeloos M.E."/>
            <person name="Ohm R.A."/>
            <person name="Ortiz-Santana B."/>
            <person name="Ovrebo C."/>
            <person name="Racz N."/>
            <person name="Riley R."/>
            <person name="Savchenko A."/>
            <person name="Shiryaev A."/>
            <person name="Soop K."/>
            <person name="Spirin V."/>
            <person name="Szebenyi C."/>
            <person name="Tomsovsky M."/>
            <person name="Tulloss R.E."/>
            <person name="Uehling J."/>
            <person name="Grigoriev I.V."/>
            <person name="Vagvolgyi C."/>
            <person name="Papp T."/>
            <person name="Martin F.M."/>
            <person name="Miettinen O."/>
            <person name="Hibbett D.S."/>
            <person name="Nagy L.G."/>
        </authorList>
    </citation>
    <scope>NUCLEOTIDE SEQUENCE [LARGE SCALE GENOMIC DNA]</scope>
    <source>
        <strain evidence="2 3">FP101781</strain>
    </source>
</reference>
<comment type="caution">
    <text evidence="2">The sequence shown here is derived from an EMBL/GenBank/DDBJ whole genome shotgun (WGS) entry which is preliminary data.</text>
</comment>
<gene>
    <name evidence="2" type="ORF">FA13DRAFT_1728666</name>
</gene>
<feature type="compositionally biased region" description="Polar residues" evidence="1">
    <location>
        <begin position="1"/>
        <end position="11"/>
    </location>
</feature>
<organism evidence="2 3">
    <name type="scientific">Coprinellus micaceus</name>
    <name type="common">Glistening ink-cap mushroom</name>
    <name type="synonym">Coprinus micaceus</name>
    <dbReference type="NCBI Taxonomy" id="71717"/>
    <lineage>
        <taxon>Eukaryota</taxon>
        <taxon>Fungi</taxon>
        <taxon>Dikarya</taxon>
        <taxon>Basidiomycota</taxon>
        <taxon>Agaricomycotina</taxon>
        <taxon>Agaricomycetes</taxon>
        <taxon>Agaricomycetidae</taxon>
        <taxon>Agaricales</taxon>
        <taxon>Agaricineae</taxon>
        <taxon>Psathyrellaceae</taxon>
        <taxon>Coprinellus</taxon>
    </lineage>
</organism>
<feature type="region of interest" description="Disordered" evidence="1">
    <location>
        <begin position="1"/>
        <end position="21"/>
    </location>
</feature>
<dbReference type="OrthoDB" id="3366194at2759"/>
<feature type="region of interest" description="Disordered" evidence="1">
    <location>
        <begin position="29"/>
        <end position="48"/>
    </location>
</feature>
<dbReference type="EMBL" id="QPFP01000007">
    <property type="protein sequence ID" value="TEB35811.1"/>
    <property type="molecule type" value="Genomic_DNA"/>
</dbReference>
<accession>A0A4Y7TPB6</accession>
<keyword evidence="3" id="KW-1185">Reference proteome</keyword>
<dbReference type="AlphaFoldDB" id="A0A4Y7TPB6"/>
<evidence type="ECO:0000256" key="1">
    <source>
        <dbReference type="SAM" id="MobiDB-lite"/>
    </source>
</evidence>
<dbReference type="Proteomes" id="UP000298030">
    <property type="component" value="Unassembled WGS sequence"/>
</dbReference>
<evidence type="ECO:0008006" key="4">
    <source>
        <dbReference type="Google" id="ProtNLM"/>
    </source>
</evidence>
<name>A0A4Y7TPB6_COPMI</name>
<evidence type="ECO:0000313" key="3">
    <source>
        <dbReference type="Proteomes" id="UP000298030"/>
    </source>
</evidence>
<proteinExistence type="predicted"/>
<sequence>MRTTEITNNSPSHKKKPSITQQAAALFSNSSKSRLPSGNALSRCSSTDKPSLRLSRFEHLLESTQMPPSGPEYYAARRRLWLKPGWQDTPKARSRSSSRQKLEIVLNQSDVLNDDNAWKKIERVYKNIDGGTRLSEGLPMSLIIKIVHAAWVRDGTWPAGFAAPEPDDVAPPEDDTISDLQLNGLQAASSKSSN</sequence>